<gene>
    <name evidence="1" type="ORF">NCTC11214_03448</name>
</gene>
<dbReference type="Proteomes" id="UP000281391">
    <property type="component" value="Chromosome"/>
</dbReference>
<dbReference type="KEGG" id="sof:NCTC11214_03448"/>
<dbReference type="EMBL" id="LR134117">
    <property type="protein sequence ID" value="VDZ60544.1"/>
    <property type="molecule type" value="Genomic_DNA"/>
</dbReference>
<dbReference type="AlphaFoldDB" id="A0A3S4DNH1"/>
<evidence type="ECO:0000313" key="1">
    <source>
        <dbReference type="EMBL" id="VDZ60544.1"/>
    </source>
</evidence>
<name>A0A3S4DNH1_SEROD</name>
<accession>A0A3S4DNH1</accession>
<protein>
    <recommendedName>
        <fullName evidence="3">Transposase</fullName>
    </recommendedName>
</protein>
<proteinExistence type="predicted"/>
<reference evidence="1 2" key="1">
    <citation type="submission" date="2018-12" db="EMBL/GenBank/DDBJ databases">
        <authorList>
            <consortium name="Pathogen Informatics"/>
        </authorList>
    </citation>
    <scope>NUCLEOTIDE SEQUENCE [LARGE SCALE GENOMIC DNA]</scope>
    <source>
        <strain evidence="1 2">NCTC11214</strain>
    </source>
</reference>
<dbReference type="RefSeq" id="WP_039991892.1">
    <property type="nucleotide sequence ID" value="NZ_NJFR02000001.1"/>
</dbReference>
<sequence>MFIEQCKSRTKKYDEKLRPVVQELLSYGFGTTALANALNQREIPSLHGKFHSVSSVTIMLKRMGLSIERE</sequence>
<evidence type="ECO:0008006" key="3">
    <source>
        <dbReference type="Google" id="ProtNLM"/>
    </source>
</evidence>
<evidence type="ECO:0000313" key="2">
    <source>
        <dbReference type="Proteomes" id="UP000281391"/>
    </source>
</evidence>
<organism evidence="1 2">
    <name type="scientific">Serratia odorifera</name>
    <dbReference type="NCBI Taxonomy" id="618"/>
    <lineage>
        <taxon>Bacteria</taxon>
        <taxon>Pseudomonadati</taxon>
        <taxon>Pseudomonadota</taxon>
        <taxon>Gammaproteobacteria</taxon>
        <taxon>Enterobacterales</taxon>
        <taxon>Yersiniaceae</taxon>
        <taxon>Serratia</taxon>
    </lineage>
</organism>